<accession>X1DTC7</accession>
<name>X1DTC7_9ZZZZ</name>
<dbReference type="AlphaFoldDB" id="X1DTC7"/>
<reference evidence="1" key="1">
    <citation type="journal article" date="2014" name="Front. Microbiol.">
        <title>High frequency of phylogenetically diverse reductive dehalogenase-homologous genes in deep subseafloor sedimentary metagenomes.</title>
        <authorList>
            <person name="Kawai M."/>
            <person name="Futagami T."/>
            <person name="Toyoda A."/>
            <person name="Takaki Y."/>
            <person name="Nishi S."/>
            <person name="Hori S."/>
            <person name="Arai W."/>
            <person name="Tsubouchi T."/>
            <person name="Morono Y."/>
            <person name="Uchiyama I."/>
            <person name="Ito T."/>
            <person name="Fujiyama A."/>
            <person name="Inagaki F."/>
            <person name="Takami H."/>
        </authorList>
    </citation>
    <scope>NUCLEOTIDE SEQUENCE</scope>
    <source>
        <strain evidence="1">Expedition CK06-06</strain>
    </source>
</reference>
<organism evidence="1">
    <name type="scientific">marine sediment metagenome</name>
    <dbReference type="NCBI Taxonomy" id="412755"/>
    <lineage>
        <taxon>unclassified sequences</taxon>
        <taxon>metagenomes</taxon>
        <taxon>ecological metagenomes</taxon>
    </lineage>
</organism>
<dbReference type="EMBL" id="BART01029561">
    <property type="protein sequence ID" value="GAH08229.1"/>
    <property type="molecule type" value="Genomic_DNA"/>
</dbReference>
<gene>
    <name evidence="1" type="ORF">S01H4_51836</name>
</gene>
<evidence type="ECO:0000313" key="1">
    <source>
        <dbReference type="EMBL" id="GAH08229.1"/>
    </source>
</evidence>
<comment type="caution">
    <text evidence="1">The sequence shown here is derived from an EMBL/GenBank/DDBJ whole genome shotgun (WGS) entry which is preliminary data.</text>
</comment>
<sequence>MDTLEAEIQGAIESAFTTLLDSIDSLVEEVVDTIVLQLQATM</sequence>
<feature type="non-terminal residue" evidence="1">
    <location>
        <position position="42"/>
    </location>
</feature>
<proteinExistence type="predicted"/>
<protein>
    <submittedName>
        <fullName evidence="1">Uncharacterized protein</fullName>
    </submittedName>
</protein>